<accession>A0A5C2H7K5</accession>
<proteinExistence type="inferred from homology"/>
<reference evidence="4" key="1">
    <citation type="submission" date="2019-09" db="EMBL/GenBank/DDBJ databases">
        <title>Complete genome sequencing of four Arcobacter species reveals a diverse suite of mobile elements.</title>
        <authorList>
            <person name="Miller W.G."/>
            <person name="Yee E."/>
            <person name="Bono J.L."/>
        </authorList>
    </citation>
    <scope>NUCLEOTIDE SEQUENCE [LARGE SCALE GENOMIC DNA]</scope>
    <source>
        <strain evidence="4">LMG 26638</strain>
    </source>
</reference>
<dbReference type="PROSITE" id="PS00061">
    <property type="entry name" value="ADH_SHORT"/>
    <property type="match status" value="1"/>
</dbReference>
<dbReference type="InterPro" id="IPR002347">
    <property type="entry name" value="SDR_fam"/>
</dbReference>
<keyword evidence="2" id="KW-0521">NADP</keyword>
<evidence type="ECO:0000256" key="3">
    <source>
        <dbReference type="ARBA" id="ARBA00023002"/>
    </source>
</evidence>
<dbReference type="Pfam" id="PF00106">
    <property type="entry name" value="adh_short"/>
    <property type="match status" value="1"/>
</dbReference>
<sequence>MDKIVWIIGSSSGIGFELVKLYLCDANCKVIASSTNAISNTKLNELKSKYPNRLNLENIDVSCEKSVSSCVNKVFDTFGKLDICLYNAGVYEVTNLKKLDLSEFESMININYLGAVRVLKYFLENKKDNNKSNVIFNASLSSYFGLPYGAAYGSSKAALVNFAQSIQPELKLNNINIQIINHGFVKTRLTSKNDFDMPQLMEANEAAKKIYDKLNKPYTFEIYFPFILSKVLRLISLLPYSLSLLITKKFLKPESLKNKD</sequence>
<dbReference type="PANTHER" id="PTHR43391">
    <property type="entry name" value="RETINOL DEHYDROGENASE-RELATED"/>
    <property type="match status" value="1"/>
</dbReference>
<protein>
    <submittedName>
        <fullName evidence="4">Short-chain dehydrogenase/reductase</fullName>
    </submittedName>
</protein>
<evidence type="ECO:0000256" key="1">
    <source>
        <dbReference type="ARBA" id="ARBA00006484"/>
    </source>
</evidence>
<dbReference type="AlphaFoldDB" id="A0A5C2H7K5"/>
<comment type="similarity">
    <text evidence="1">Belongs to the short-chain dehydrogenases/reductases (SDR) family.</text>
</comment>
<dbReference type="GO" id="GO:0016491">
    <property type="term" value="F:oxidoreductase activity"/>
    <property type="evidence" value="ECO:0007669"/>
    <property type="project" value="UniProtKB-KW"/>
</dbReference>
<dbReference type="OrthoDB" id="658698at2"/>
<evidence type="ECO:0000256" key="2">
    <source>
        <dbReference type="ARBA" id="ARBA00022857"/>
    </source>
</evidence>
<name>A0A5C2H7K5_9BACT</name>
<dbReference type="InterPro" id="IPR020904">
    <property type="entry name" value="Sc_DH/Rdtase_CS"/>
</dbReference>
<gene>
    <name evidence="4" type="ORF">APAC_1198</name>
</gene>
<keyword evidence="5" id="KW-1185">Reference proteome</keyword>
<dbReference type="InterPro" id="IPR036291">
    <property type="entry name" value="NAD(P)-bd_dom_sf"/>
</dbReference>
<dbReference type="RefSeq" id="WP_130233260.1">
    <property type="nucleotide sequence ID" value="NZ_BMEF01000039.1"/>
</dbReference>
<dbReference type="GO" id="GO:0005829">
    <property type="term" value="C:cytosol"/>
    <property type="evidence" value="ECO:0007669"/>
    <property type="project" value="TreeGrafter"/>
</dbReference>
<evidence type="ECO:0000313" key="4">
    <source>
        <dbReference type="EMBL" id="QEP34319.1"/>
    </source>
</evidence>
<dbReference type="PANTHER" id="PTHR43391:SF14">
    <property type="entry name" value="DEHYDROGENASE_REDUCTASE SDR FAMILY PROTEIN 7-LIKE"/>
    <property type="match status" value="1"/>
</dbReference>
<reference evidence="4" key="2">
    <citation type="submission" date="2019-09" db="EMBL/GenBank/DDBJ databases">
        <title>Taxonomic note: a critical rebuttal of the proposed division of the genus Arcobacter into six genera, emended descriptions of Arcobacter anaerophilus and the genus Arcobacter, and an assessment of genus-level boundaries for Epsilonproteobacteria using in silico genomic comparator tools.</title>
        <authorList>
            <person name="On S.L.W."/>
            <person name="Miller W.G."/>
            <person name="Biggs P."/>
            <person name="Cornelius A."/>
            <person name="Vandamme P."/>
        </authorList>
    </citation>
    <scope>NUCLEOTIDE SEQUENCE [LARGE SCALE GENOMIC DNA]</scope>
    <source>
        <strain evidence="4">LMG 26638</strain>
    </source>
</reference>
<dbReference type="EMBL" id="CP035928">
    <property type="protein sequence ID" value="QEP34319.1"/>
    <property type="molecule type" value="Genomic_DNA"/>
</dbReference>
<dbReference type="SUPFAM" id="SSF51735">
    <property type="entry name" value="NAD(P)-binding Rossmann-fold domains"/>
    <property type="match status" value="1"/>
</dbReference>
<dbReference type="Proteomes" id="UP000322726">
    <property type="component" value="Chromosome"/>
</dbReference>
<dbReference type="Gene3D" id="3.40.50.720">
    <property type="entry name" value="NAD(P)-binding Rossmann-like Domain"/>
    <property type="match status" value="1"/>
</dbReference>
<organism evidence="4 5">
    <name type="scientific">Malaciobacter pacificus</name>
    <dbReference type="NCBI Taxonomy" id="1080223"/>
    <lineage>
        <taxon>Bacteria</taxon>
        <taxon>Pseudomonadati</taxon>
        <taxon>Campylobacterota</taxon>
        <taxon>Epsilonproteobacteria</taxon>
        <taxon>Campylobacterales</taxon>
        <taxon>Arcobacteraceae</taxon>
        <taxon>Malaciobacter</taxon>
    </lineage>
</organism>
<dbReference type="KEGG" id="apai:APAC_1198"/>
<dbReference type="PRINTS" id="PR00081">
    <property type="entry name" value="GDHRDH"/>
</dbReference>
<evidence type="ECO:0000313" key="5">
    <source>
        <dbReference type="Proteomes" id="UP000322726"/>
    </source>
</evidence>
<keyword evidence="3" id="KW-0560">Oxidoreductase</keyword>